<gene>
    <name evidence="4" type="ORF">SAMN05421543_10912</name>
</gene>
<evidence type="ECO:0000256" key="3">
    <source>
        <dbReference type="ARBA" id="ARBA00024356"/>
    </source>
</evidence>
<dbReference type="PANTHER" id="PTHR34106">
    <property type="entry name" value="GLYCOSIDASE"/>
    <property type="match status" value="1"/>
</dbReference>
<dbReference type="STRING" id="392015.SAMN05421543_10912"/>
<dbReference type="Gene3D" id="2.115.10.20">
    <property type="entry name" value="Glycosyl hydrolase domain, family 43"/>
    <property type="match status" value="1"/>
</dbReference>
<reference evidence="5" key="1">
    <citation type="submission" date="2016-10" db="EMBL/GenBank/DDBJ databases">
        <authorList>
            <person name="Varghese N."/>
        </authorList>
    </citation>
    <scope>NUCLEOTIDE SEQUENCE [LARGE SCALE GENOMIC DNA]</scope>
    <source>
        <strain evidence="5">DSM 17980</strain>
    </source>
</reference>
<dbReference type="Pfam" id="PF04041">
    <property type="entry name" value="Glyco_hydro_130"/>
    <property type="match status" value="1"/>
</dbReference>
<evidence type="ECO:0008006" key="6">
    <source>
        <dbReference type="Google" id="ProtNLM"/>
    </source>
</evidence>
<dbReference type="PANTHER" id="PTHR34106:SF5">
    <property type="entry name" value="GLYCOSIDASE"/>
    <property type="match status" value="1"/>
</dbReference>
<proteinExistence type="inferred from homology"/>
<dbReference type="EMBL" id="FPBV01000009">
    <property type="protein sequence ID" value="SFU81609.1"/>
    <property type="molecule type" value="Genomic_DNA"/>
</dbReference>
<keyword evidence="2" id="KW-0808">Transferase</keyword>
<evidence type="ECO:0000256" key="1">
    <source>
        <dbReference type="ARBA" id="ARBA00022676"/>
    </source>
</evidence>
<sequence length="100" mass="10974">MPIRTERGWQLLYHGVDSQLRYSMGAALLDLNDPARVIDRTEEPLLAPEAPYETEGFFGNVVFSCGATVQGDVIRMYYGVADTALACAELSLSEILDAMS</sequence>
<evidence type="ECO:0000256" key="2">
    <source>
        <dbReference type="ARBA" id="ARBA00022679"/>
    </source>
</evidence>
<protein>
    <recommendedName>
        <fullName evidence="6">Beta-1,4-mannooligosaccharide/beta-1,4-mannosyl-N-acetylglucosamine phosphorylase</fullName>
    </recommendedName>
</protein>
<keyword evidence="1" id="KW-0328">Glycosyltransferase</keyword>
<dbReference type="Proteomes" id="UP000183508">
    <property type="component" value="Unassembled WGS sequence"/>
</dbReference>
<dbReference type="AlphaFoldDB" id="A0A1I7J8R7"/>
<dbReference type="InterPro" id="IPR023296">
    <property type="entry name" value="Glyco_hydro_beta-prop_sf"/>
</dbReference>
<name>A0A1I7J8R7_9BACL</name>
<evidence type="ECO:0000313" key="5">
    <source>
        <dbReference type="Proteomes" id="UP000183508"/>
    </source>
</evidence>
<accession>A0A1I7J8R7</accession>
<comment type="similarity">
    <text evidence="3">Belongs to the glycosyl hydrolase 130 family.</text>
</comment>
<dbReference type="GO" id="GO:0016757">
    <property type="term" value="F:glycosyltransferase activity"/>
    <property type="evidence" value="ECO:0007669"/>
    <property type="project" value="UniProtKB-KW"/>
</dbReference>
<dbReference type="SUPFAM" id="SSF75005">
    <property type="entry name" value="Arabinanase/levansucrase/invertase"/>
    <property type="match status" value="1"/>
</dbReference>
<evidence type="ECO:0000313" key="4">
    <source>
        <dbReference type="EMBL" id="SFU81609.1"/>
    </source>
</evidence>
<organism evidence="4 5">
    <name type="scientific">Alicyclobacillus macrosporangiidus</name>
    <dbReference type="NCBI Taxonomy" id="392015"/>
    <lineage>
        <taxon>Bacteria</taxon>
        <taxon>Bacillati</taxon>
        <taxon>Bacillota</taxon>
        <taxon>Bacilli</taxon>
        <taxon>Bacillales</taxon>
        <taxon>Alicyclobacillaceae</taxon>
        <taxon>Alicyclobacillus</taxon>
    </lineage>
</organism>
<dbReference type="InterPro" id="IPR007184">
    <property type="entry name" value="Mannoside_phosphorylase"/>
</dbReference>
<keyword evidence="5" id="KW-1185">Reference proteome</keyword>